<dbReference type="PANTHER" id="PTHR46112:SF2">
    <property type="entry name" value="XAA-PRO AMINOPEPTIDASE P-RELATED"/>
    <property type="match status" value="1"/>
</dbReference>
<dbReference type="InterPro" id="IPR050659">
    <property type="entry name" value="Peptidase_M24B"/>
</dbReference>
<dbReference type="EMBL" id="PFMR01000313">
    <property type="protein sequence ID" value="PIZ14713.1"/>
    <property type="molecule type" value="Genomic_DNA"/>
</dbReference>
<evidence type="ECO:0000259" key="1">
    <source>
        <dbReference type="Pfam" id="PF00557"/>
    </source>
</evidence>
<comment type="caution">
    <text evidence="3">The sequence shown here is derived from an EMBL/GenBank/DDBJ whole genome shotgun (WGS) entry which is preliminary data.</text>
</comment>
<dbReference type="SUPFAM" id="SSF53092">
    <property type="entry name" value="Creatinase/prolidase N-terminal domain"/>
    <property type="match status" value="1"/>
</dbReference>
<name>A0A2M7S5W7_9BACT</name>
<dbReference type="InterPro" id="IPR000587">
    <property type="entry name" value="Creatinase_N"/>
</dbReference>
<dbReference type="Gene3D" id="3.40.350.10">
    <property type="entry name" value="Creatinase/prolidase N-terminal domain"/>
    <property type="match status" value="1"/>
</dbReference>
<dbReference type="Pfam" id="PF01321">
    <property type="entry name" value="Creatinase_N"/>
    <property type="match status" value="1"/>
</dbReference>
<protein>
    <submittedName>
        <fullName evidence="3">Peptidase M24</fullName>
    </submittedName>
</protein>
<dbReference type="InterPro" id="IPR029149">
    <property type="entry name" value="Creatin/AminoP/Spt16_N"/>
</dbReference>
<dbReference type="SUPFAM" id="SSF55920">
    <property type="entry name" value="Creatinase/aminopeptidase"/>
    <property type="match status" value="1"/>
</dbReference>
<reference evidence="4" key="1">
    <citation type="submission" date="2017-09" db="EMBL/GenBank/DDBJ databases">
        <title>Depth-based differentiation of microbial function through sediment-hosted aquifers and enrichment of novel symbionts in the deep terrestrial subsurface.</title>
        <authorList>
            <person name="Probst A.J."/>
            <person name="Ladd B."/>
            <person name="Jarett J.K."/>
            <person name="Geller-Mcgrath D.E."/>
            <person name="Sieber C.M.K."/>
            <person name="Emerson J.B."/>
            <person name="Anantharaman K."/>
            <person name="Thomas B.C."/>
            <person name="Malmstrom R."/>
            <person name="Stieglmeier M."/>
            <person name="Klingl A."/>
            <person name="Woyke T."/>
            <person name="Ryan C.M."/>
            <person name="Banfield J.F."/>
        </authorList>
    </citation>
    <scope>NUCLEOTIDE SEQUENCE [LARGE SCALE GENOMIC DNA]</scope>
</reference>
<dbReference type="InterPro" id="IPR036005">
    <property type="entry name" value="Creatinase/aminopeptidase-like"/>
</dbReference>
<evidence type="ECO:0000259" key="2">
    <source>
        <dbReference type="Pfam" id="PF01321"/>
    </source>
</evidence>
<dbReference type="PANTHER" id="PTHR46112">
    <property type="entry name" value="AMINOPEPTIDASE"/>
    <property type="match status" value="1"/>
</dbReference>
<dbReference type="Proteomes" id="UP000229307">
    <property type="component" value="Unassembled WGS sequence"/>
</dbReference>
<proteinExistence type="predicted"/>
<evidence type="ECO:0000313" key="4">
    <source>
        <dbReference type="Proteomes" id="UP000229307"/>
    </source>
</evidence>
<feature type="domain" description="Creatinase N-terminal" evidence="2">
    <location>
        <begin position="8"/>
        <end position="87"/>
    </location>
</feature>
<dbReference type="Pfam" id="PF00557">
    <property type="entry name" value="Peptidase_M24"/>
    <property type="match status" value="1"/>
</dbReference>
<sequence length="378" mass="41799">MDEVKVKLQRVRDYMKEKGLKGVLLTKQANFSWITCGGDNFVVMGSDAGVASVLVTENRNYVITTNIEAGRIKNEEVEKHGCCSLKESPQEFRILSHMWWEDAKKVEIIKKVLPLNKLASDTPLPGAKSLGGDFSGLRYSLTPEEISRYEWLGGECGKSMGRVCKAVKLGDSEHEIAGRLGEDLLAKGIVPTVLLIAADDRISKYRHPIPTDKVVKKYVMVVLCGRKWGLITSLTRLVHFGKLSAELRRKHDAVTRVDTCFIAATRPGVRVSDIFKCAVETYKDTGFADEWKLHHQGGATGYEGRDYRGMSGSKEIVRENQAFAWNPSITGTKSEDTVIAYPDQTKVISAVPGWPMVETGCGCGCCGVSLKRPDILIK</sequence>
<organism evidence="3 4">
    <name type="scientific">Candidatus Desantisbacteria bacterium CG_4_10_14_0_8_um_filter_48_22</name>
    <dbReference type="NCBI Taxonomy" id="1974543"/>
    <lineage>
        <taxon>Bacteria</taxon>
        <taxon>Candidatus Desantisiibacteriota</taxon>
    </lineage>
</organism>
<dbReference type="CDD" id="cd01066">
    <property type="entry name" value="APP_MetAP"/>
    <property type="match status" value="1"/>
</dbReference>
<gene>
    <name evidence="3" type="ORF">COY52_11375</name>
</gene>
<dbReference type="InterPro" id="IPR000994">
    <property type="entry name" value="Pept_M24"/>
</dbReference>
<evidence type="ECO:0000313" key="3">
    <source>
        <dbReference type="EMBL" id="PIZ14713.1"/>
    </source>
</evidence>
<feature type="domain" description="Peptidase M24" evidence="1">
    <location>
        <begin position="159"/>
        <end position="338"/>
    </location>
</feature>
<accession>A0A2M7S5W7</accession>
<dbReference type="AlphaFoldDB" id="A0A2M7S5W7"/>
<dbReference type="Gene3D" id="3.90.230.10">
    <property type="entry name" value="Creatinase/methionine aminopeptidase superfamily"/>
    <property type="match status" value="1"/>
</dbReference>